<evidence type="ECO:0000313" key="3">
    <source>
        <dbReference type="EMBL" id="TKW55812.1"/>
    </source>
</evidence>
<dbReference type="EMBL" id="PJEX01000086">
    <property type="protein sequence ID" value="TKW55812.1"/>
    <property type="molecule type" value="Genomic_DNA"/>
</dbReference>
<keyword evidence="1" id="KW-1133">Transmembrane helix</keyword>
<reference evidence="3 4" key="1">
    <citation type="journal article" date="2019" name="PLoS ONE">
        <title>Comparative genome analysis indicates high evolutionary potential of pathogenicity genes in Colletotrichum tanaceti.</title>
        <authorList>
            <person name="Lelwala R.V."/>
            <person name="Korhonen P.K."/>
            <person name="Young N.D."/>
            <person name="Scott J.B."/>
            <person name="Ades P.A."/>
            <person name="Gasser R.B."/>
            <person name="Taylor P.W.J."/>
        </authorList>
    </citation>
    <scope>NUCLEOTIDE SEQUENCE [LARGE SCALE GENOMIC DNA]</scope>
    <source>
        <strain evidence="3">BRIP57314</strain>
    </source>
</reference>
<evidence type="ECO:0000256" key="1">
    <source>
        <dbReference type="SAM" id="Phobius"/>
    </source>
</evidence>
<keyword evidence="4" id="KW-1185">Reference proteome</keyword>
<proteinExistence type="predicted"/>
<evidence type="ECO:0000256" key="2">
    <source>
        <dbReference type="SAM" id="SignalP"/>
    </source>
</evidence>
<feature type="transmembrane region" description="Helical" evidence="1">
    <location>
        <begin position="186"/>
        <end position="203"/>
    </location>
</feature>
<feature type="signal peptide" evidence="2">
    <location>
        <begin position="1"/>
        <end position="23"/>
    </location>
</feature>
<protein>
    <submittedName>
        <fullName evidence="3">Uncharacterized protein</fullName>
    </submittedName>
</protein>
<dbReference type="Proteomes" id="UP000310108">
    <property type="component" value="Unassembled WGS sequence"/>
</dbReference>
<keyword evidence="1" id="KW-0812">Transmembrane</keyword>
<dbReference type="PROSITE" id="PS51257">
    <property type="entry name" value="PROKAR_LIPOPROTEIN"/>
    <property type="match status" value="1"/>
</dbReference>
<evidence type="ECO:0000313" key="4">
    <source>
        <dbReference type="Proteomes" id="UP000310108"/>
    </source>
</evidence>
<sequence>MRAFQTLRLFAAALAVAASCVATLEPENSIMTPSTNAWDDEQQQPTWEEPAAPWAYNEVGTPALPGRMLDDSSEATCPRDTIACHLPRNWNCCPRGMPCCGPGCCARGFRCADARVGVCCAEGKTLCGGVCVDGGCCGPTGSCGERAGEVCCGGRCVAEGRCRTVTAGWRGRNAAGAGAGAEASEAVWWGFAVVVAVVLVNVVY</sequence>
<name>A0A4U6XJY3_9PEZI</name>
<comment type="caution">
    <text evidence="3">The sequence shown here is derived from an EMBL/GenBank/DDBJ whole genome shotgun (WGS) entry which is preliminary data.</text>
</comment>
<accession>A0A4U6XJY3</accession>
<keyword evidence="2" id="KW-0732">Signal</keyword>
<gene>
    <name evidence="3" type="ORF">CTA1_4246</name>
</gene>
<feature type="chain" id="PRO_5020775633" evidence="2">
    <location>
        <begin position="24"/>
        <end position="204"/>
    </location>
</feature>
<keyword evidence="1" id="KW-0472">Membrane</keyword>
<organism evidence="3 4">
    <name type="scientific">Colletotrichum tanaceti</name>
    <dbReference type="NCBI Taxonomy" id="1306861"/>
    <lineage>
        <taxon>Eukaryota</taxon>
        <taxon>Fungi</taxon>
        <taxon>Dikarya</taxon>
        <taxon>Ascomycota</taxon>
        <taxon>Pezizomycotina</taxon>
        <taxon>Sordariomycetes</taxon>
        <taxon>Hypocreomycetidae</taxon>
        <taxon>Glomerellales</taxon>
        <taxon>Glomerellaceae</taxon>
        <taxon>Colletotrichum</taxon>
        <taxon>Colletotrichum destructivum species complex</taxon>
    </lineage>
</organism>
<dbReference type="AlphaFoldDB" id="A0A4U6XJY3"/>